<keyword evidence="1" id="KW-1133">Transmembrane helix</keyword>
<keyword evidence="1" id="KW-0812">Transmembrane</keyword>
<feature type="transmembrane region" description="Helical" evidence="1">
    <location>
        <begin position="125"/>
        <end position="147"/>
    </location>
</feature>
<accession>A0A326U9Q5</accession>
<sequence length="359" mass="41358">MEPEHIAPPPRPRMHKGAFAVATLVTGLVVALIIVGSRGLRDFDSALIGYAVASLFAIAVLLYRYVLWILRPPTGRYFRAGWSSFFSWQNFRRFTTLVPRALWTDIFAQTFILKRSLYRWVMHMSLFWGVLLSLFVTIPLTFGWLHFTLEGVDTYRIWFFGLPLFTFPVEAGIGFAFFHALDITAFLLMVGVVMALWRRLRDSGLLATQRFGFDMVPLVLLAAIAITGLALTASSMWWGGRFYWFISLTHQVTVVAWFLTLPFGKFFHIIQRPASIGVTLYQKVNQDRERGEQQTVGVCKRCGEELPSQQFIRDLRAVLQDLDQNYDLGAHDNLHEYCPRCKRVLRGQAYYAMMKKRFV</sequence>
<gene>
    <name evidence="2" type="ORF">EI42_02364</name>
</gene>
<dbReference type="Gene3D" id="1.20.950.20">
    <property type="entry name" value="Transmembrane di-heme cytochromes, Chain C"/>
    <property type="match status" value="1"/>
</dbReference>
<reference evidence="2 3" key="1">
    <citation type="submission" date="2018-06" db="EMBL/GenBank/DDBJ databases">
        <title>Genomic Encyclopedia of Archaeal and Bacterial Type Strains, Phase II (KMG-II): from individual species to whole genera.</title>
        <authorList>
            <person name="Goeker M."/>
        </authorList>
    </citation>
    <scope>NUCLEOTIDE SEQUENCE [LARGE SCALE GENOMIC DNA]</scope>
    <source>
        <strain evidence="2 3">ATCC BAA-1881</strain>
    </source>
</reference>
<dbReference type="EMBL" id="QKUF01000006">
    <property type="protein sequence ID" value="PZW31267.1"/>
    <property type="molecule type" value="Genomic_DNA"/>
</dbReference>
<evidence type="ECO:0000313" key="3">
    <source>
        <dbReference type="Proteomes" id="UP000248806"/>
    </source>
</evidence>
<dbReference type="RefSeq" id="WP_111322053.1">
    <property type="nucleotide sequence ID" value="NZ_BIFX01000003.1"/>
</dbReference>
<proteinExistence type="predicted"/>
<organism evidence="2 3">
    <name type="scientific">Thermosporothrix hazakensis</name>
    <dbReference type="NCBI Taxonomy" id="644383"/>
    <lineage>
        <taxon>Bacteria</taxon>
        <taxon>Bacillati</taxon>
        <taxon>Chloroflexota</taxon>
        <taxon>Ktedonobacteria</taxon>
        <taxon>Ktedonobacterales</taxon>
        <taxon>Thermosporotrichaceae</taxon>
        <taxon>Thermosporothrix</taxon>
    </lineage>
</organism>
<feature type="transmembrane region" description="Helical" evidence="1">
    <location>
        <begin position="167"/>
        <end position="197"/>
    </location>
</feature>
<keyword evidence="1" id="KW-0472">Membrane</keyword>
<comment type="caution">
    <text evidence="2">The sequence shown here is derived from an EMBL/GenBank/DDBJ whole genome shotgun (WGS) entry which is preliminary data.</text>
</comment>
<dbReference type="Proteomes" id="UP000248806">
    <property type="component" value="Unassembled WGS sequence"/>
</dbReference>
<name>A0A326U9Q5_THEHA</name>
<dbReference type="AlphaFoldDB" id="A0A326U9Q5"/>
<feature type="transmembrane region" description="Helical" evidence="1">
    <location>
        <begin position="244"/>
        <end position="263"/>
    </location>
</feature>
<evidence type="ECO:0000256" key="1">
    <source>
        <dbReference type="SAM" id="Phobius"/>
    </source>
</evidence>
<dbReference type="SUPFAM" id="SSF103501">
    <property type="entry name" value="Respiratory nitrate reductase 1 gamma chain"/>
    <property type="match status" value="1"/>
</dbReference>
<dbReference type="InterPro" id="IPR036197">
    <property type="entry name" value="NarG-like_sf"/>
</dbReference>
<evidence type="ECO:0000313" key="2">
    <source>
        <dbReference type="EMBL" id="PZW31267.1"/>
    </source>
</evidence>
<dbReference type="OrthoDB" id="247276at2"/>
<protein>
    <submittedName>
        <fullName evidence="2">Uncharacterized protein</fullName>
    </submittedName>
</protein>
<feature type="transmembrane region" description="Helical" evidence="1">
    <location>
        <begin position="47"/>
        <end position="70"/>
    </location>
</feature>
<keyword evidence="3" id="KW-1185">Reference proteome</keyword>
<feature type="transmembrane region" description="Helical" evidence="1">
    <location>
        <begin position="17"/>
        <end position="35"/>
    </location>
</feature>
<feature type="transmembrane region" description="Helical" evidence="1">
    <location>
        <begin position="218"/>
        <end position="238"/>
    </location>
</feature>